<dbReference type="EMBL" id="FNGP01000005">
    <property type="protein sequence ID" value="SDL75316.1"/>
    <property type="molecule type" value="Genomic_DNA"/>
</dbReference>
<dbReference type="SUPFAM" id="SSF69754">
    <property type="entry name" value="Ribosome binding protein Y (YfiA homologue)"/>
    <property type="match status" value="1"/>
</dbReference>
<dbReference type="Gene3D" id="3.30.505.50">
    <property type="entry name" value="Sigma 54 modulation/S30EA ribosomal protein, C-terminal domain"/>
    <property type="match status" value="1"/>
</dbReference>
<evidence type="ECO:0000256" key="2">
    <source>
        <dbReference type="ARBA" id="ARBA00022845"/>
    </source>
</evidence>
<keyword evidence="1 3" id="KW-0963">Cytoplasm</keyword>
<feature type="region of interest" description="Disordered" evidence="4">
    <location>
        <begin position="92"/>
        <end position="126"/>
    </location>
</feature>
<dbReference type="GO" id="GO:0043024">
    <property type="term" value="F:ribosomal small subunit binding"/>
    <property type="evidence" value="ECO:0007669"/>
    <property type="project" value="TreeGrafter"/>
</dbReference>
<dbReference type="RefSeq" id="WP_093253189.1">
    <property type="nucleotide sequence ID" value="NZ_FNGP01000005.1"/>
</dbReference>
<gene>
    <name evidence="3" type="primary">hpf</name>
    <name evidence="6" type="ORF">SAMN04488242_2722</name>
</gene>
<comment type="subunit">
    <text evidence="3">Interacts with 100S ribosomes.</text>
</comment>
<comment type="similarity">
    <text evidence="3">Belongs to the HPF/YfiA ribosome-associated protein family. Long HPF subfamily.</text>
</comment>
<comment type="function">
    <text evidence="3">Required for dimerization of active 70S ribosomes into 100S ribosomes in stationary phase; 100S ribosomes are translationally inactive and sometimes present during exponential growth.</text>
</comment>
<dbReference type="InterPro" id="IPR050574">
    <property type="entry name" value="HPF/YfiA_ribosome-assoc"/>
</dbReference>
<dbReference type="PANTHER" id="PTHR33231">
    <property type="entry name" value="30S RIBOSOMAL PROTEIN"/>
    <property type="match status" value="1"/>
</dbReference>
<sequence length="201" mass="22580">MDVVVTGRHCTISPEMKEQVAERLSTIERLRDRLIRAEVEFQSRSATKDPEDAVVVQVTLRSKGPVIRSEGRSSDKMVAFEGALDRLKTQLRKAADRRKTHRGLRSPNGELPRFEAPVPETDEDTVPTHEVAGLVVKGDGPLVVREKVFEATPLTLAQALDEMELVGHDFFLYEDAETGRPSVVYRRKAYNYGVIHLDVSK</sequence>
<dbReference type="Pfam" id="PF16321">
    <property type="entry name" value="Ribosom_S30AE_C"/>
    <property type="match status" value="1"/>
</dbReference>
<dbReference type="GO" id="GO:0022627">
    <property type="term" value="C:cytosolic small ribosomal subunit"/>
    <property type="evidence" value="ECO:0007669"/>
    <property type="project" value="TreeGrafter"/>
</dbReference>
<feature type="domain" description="Sigma 54 modulation/S30EA ribosomal protein C-terminal" evidence="5">
    <location>
        <begin position="141"/>
        <end position="194"/>
    </location>
</feature>
<feature type="compositionally biased region" description="Basic residues" evidence="4">
    <location>
        <begin position="92"/>
        <end position="104"/>
    </location>
</feature>
<dbReference type="InterPro" id="IPR032528">
    <property type="entry name" value="Ribosom_S30AE_C"/>
</dbReference>
<dbReference type="NCBIfam" id="TIGR00741">
    <property type="entry name" value="yfiA"/>
    <property type="match status" value="1"/>
</dbReference>
<dbReference type="OrthoDB" id="9794975at2"/>
<dbReference type="PANTHER" id="PTHR33231:SF1">
    <property type="entry name" value="30S RIBOSOMAL PROTEIN"/>
    <property type="match status" value="1"/>
</dbReference>
<evidence type="ECO:0000313" key="6">
    <source>
        <dbReference type="EMBL" id="SDL75316.1"/>
    </source>
</evidence>
<dbReference type="InterPro" id="IPR038416">
    <property type="entry name" value="Ribosom_S30AE_C_sf"/>
</dbReference>
<keyword evidence="2 3" id="KW-0810">Translation regulation</keyword>
<proteinExistence type="inferred from homology"/>
<comment type="subcellular location">
    <subcellularLocation>
        <location evidence="3">Cytoplasm</location>
    </subcellularLocation>
</comment>
<dbReference type="Pfam" id="PF02482">
    <property type="entry name" value="Ribosomal_S30AE"/>
    <property type="match status" value="1"/>
</dbReference>
<evidence type="ECO:0000256" key="3">
    <source>
        <dbReference type="HAMAP-Rule" id="MF_00839"/>
    </source>
</evidence>
<dbReference type="FunFam" id="3.30.505.50:FF:000002">
    <property type="entry name" value="Ribosome hibernation promoting factor"/>
    <property type="match status" value="1"/>
</dbReference>
<evidence type="ECO:0000256" key="1">
    <source>
        <dbReference type="ARBA" id="ARBA00022490"/>
    </source>
</evidence>
<dbReference type="HAMAP" id="MF_00839">
    <property type="entry name" value="HPF"/>
    <property type="match status" value="1"/>
</dbReference>
<dbReference type="InterPro" id="IPR003489">
    <property type="entry name" value="RHF/RaiA"/>
</dbReference>
<keyword evidence="7" id="KW-1185">Reference proteome</keyword>
<evidence type="ECO:0000256" key="4">
    <source>
        <dbReference type="SAM" id="MobiDB-lite"/>
    </source>
</evidence>
<dbReference type="AlphaFoldDB" id="A0A1G9MM01"/>
<dbReference type="Proteomes" id="UP000199475">
    <property type="component" value="Unassembled WGS sequence"/>
</dbReference>
<organism evidence="6 7">
    <name type="scientific">Tessaracoccus oleiagri</name>
    <dbReference type="NCBI Taxonomy" id="686624"/>
    <lineage>
        <taxon>Bacteria</taxon>
        <taxon>Bacillati</taxon>
        <taxon>Actinomycetota</taxon>
        <taxon>Actinomycetes</taxon>
        <taxon>Propionibacteriales</taxon>
        <taxon>Propionibacteriaceae</taxon>
        <taxon>Tessaracoccus</taxon>
    </lineage>
</organism>
<evidence type="ECO:0000259" key="5">
    <source>
        <dbReference type="Pfam" id="PF16321"/>
    </source>
</evidence>
<dbReference type="InterPro" id="IPR036567">
    <property type="entry name" value="RHF-like"/>
</dbReference>
<protein>
    <recommendedName>
        <fullName evidence="3">Ribosome hibernation promoting factor</fullName>
        <shortName evidence="3">HPF</shortName>
    </recommendedName>
</protein>
<dbReference type="InterPro" id="IPR034694">
    <property type="entry name" value="HPF_long/plastid"/>
</dbReference>
<evidence type="ECO:0000313" key="7">
    <source>
        <dbReference type="Proteomes" id="UP000199475"/>
    </source>
</evidence>
<dbReference type="GO" id="GO:0045900">
    <property type="term" value="P:negative regulation of translational elongation"/>
    <property type="evidence" value="ECO:0007669"/>
    <property type="project" value="TreeGrafter"/>
</dbReference>
<name>A0A1G9MM01_9ACTN</name>
<accession>A0A1G9MM01</accession>
<reference evidence="6 7" key="1">
    <citation type="submission" date="2016-10" db="EMBL/GenBank/DDBJ databases">
        <authorList>
            <person name="de Groot N.N."/>
        </authorList>
    </citation>
    <scope>NUCLEOTIDE SEQUENCE [LARGE SCALE GENOMIC DNA]</scope>
    <source>
        <strain evidence="6 7">CGMCC 1.9159</strain>
    </source>
</reference>
<dbReference type="Gene3D" id="3.30.160.100">
    <property type="entry name" value="Ribosome hibernation promotion factor-like"/>
    <property type="match status" value="1"/>
</dbReference>
<dbReference type="STRING" id="686624.SAMN04488242_2722"/>